<accession>A0A386HT98</accession>
<protein>
    <recommendedName>
        <fullName evidence="6">TonB-dependent receptor</fullName>
    </recommendedName>
</protein>
<gene>
    <name evidence="4" type="ORF">D6B99_15620</name>
</gene>
<dbReference type="SUPFAM" id="SSF56935">
    <property type="entry name" value="Porins"/>
    <property type="match status" value="1"/>
</dbReference>
<comment type="subcellular location">
    <subcellularLocation>
        <location evidence="1">Cell outer membrane</location>
    </subcellularLocation>
</comment>
<organism evidence="4 5">
    <name type="scientific">Arachidicoccus soli</name>
    <dbReference type="NCBI Taxonomy" id="2341117"/>
    <lineage>
        <taxon>Bacteria</taxon>
        <taxon>Pseudomonadati</taxon>
        <taxon>Bacteroidota</taxon>
        <taxon>Chitinophagia</taxon>
        <taxon>Chitinophagales</taxon>
        <taxon>Chitinophagaceae</taxon>
        <taxon>Arachidicoccus</taxon>
    </lineage>
</organism>
<evidence type="ECO:0000256" key="2">
    <source>
        <dbReference type="ARBA" id="ARBA00023136"/>
    </source>
</evidence>
<keyword evidence="5" id="KW-1185">Reference proteome</keyword>
<dbReference type="Proteomes" id="UP000266118">
    <property type="component" value="Chromosome"/>
</dbReference>
<sequence>MKNNFNQMFSKNLCWRQCLKFGVLLLLILFSLGSVQAQSRHRRKHRVKHPVKKHAVIHKRHAVVAVRSAEQKKDTATIPDAITSKNFTVTSAFTPSLRDASKINFSATTALPSPEKIPLSYNVPAQNLSFTYQPSFLRPLAANIDTASVWRNTDFVKLGYGNYSTPYLEGGFSFGDGYNSAITLHAKHVSSKGNLPLQQFSKTGIDASGVFALGEKNELEARAYFDHNNQYEYGGLIPGVNYDKDSLQRRYNDIGVKIGLNNKVKNTSAIDYRPTIAIDAFSGNRDEHESTLIIDAPFAKKISETFSAKLGITANISSYKADTSTVNNHLVYLSPSIAVNRPNFKLNVGVIPSFDNSSFHLLPNVTLDAKLRDERFIVQAGWIGYYNANTYRSLTRYNPWIEVPNNFYNTRVIEAYGGFKGAAGDHFTYNARASVLSLKDVPLFLNNVSGAREFAVLNESKMNDFRLHGELGYNAKEDFSLLVGLTMNNYTGLKNNAEPWGLVPIELTGSLHWNVLKHLLLKSDISINNGAQYQDASGQKQRLKGAADWNVGAEYHLIKNWDLWLQVNNLLNNKYERWVNYPVLGTNILGGIIFNFGDLKK</sequence>
<evidence type="ECO:0000313" key="4">
    <source>
        <dbReference type="EMBL" id="AYD48912.1"/>
    </source>
</evidence>
<keyword evidence="2" id="KW-0472">Membrane</keyword>
<dbReference type="Gene3D" id="2.40.170.20">
    <property type="entry name" value="TonB-dependent receptor, beta-barrel domain"/>
    <property type="match status" value="1"/>
</dbReference>
<evidence type="ECO:0000256" key="3">
    <source>
        <dbReference type="ARBA" id="ARBA00023237"/>
    </source>
</evidence>
<proteinExistence type="predicted"/>
<dbReference type="KEGG" id="ark:D6B99_15620"/>
<reference evidence="4 5" key="1">
    <citation type="submission" date="2018-09" db="EMBL/GenBank/DDBJ databases">
        <title>Arachidicoccus sp. nov., a bacterium isolated from soil.</title>
        <authorList>
            <person name="Weon H.-Y."/>
            <person name="Kwon S.-W."/>
            <person name="Lee S.A."/>
        </authorList>
    </citation>
    <scope>NUCLEOTIDE SEQUENCE [LARGE SCALE GENOMIC DNA]</scope>
    <source>
        <strain evidence="4 5">KIS59-12</strain>
    </source>
</reference>
<evidence type="ECO:0000313" key="5">
    <source>
        <dbReference type="Proteomes" id="UP000266118"/>
    </source>
</evidence>
<dbReference type="EMBL" id="CP032489">
    <property type="protein sequence ID" value="AYD48912.1"/>
    <property type="molecule type" value="Genomic_DNA"/>
</dbReference>
<keyword evidence="3" id="KW-0998">Cell outer membrane</keyword>
<dbReference type="AlphaFoldDB" id="A0A386HT98"/>
<dbReference type="GO" id="GO:0009279">
    <property type="term" value="C:cell outer membrane"/>
    <property type="evidence" value="ECO:0007669"/>
    <property type="project" value="UniProtKB-SubCell"/>
</dbReference>
<dbReference type="OrthoDB" id="1264254at2"/>
<name>A0A386HT98_9BACT</name>
<dbReference type="InterPro" id="IPR036942">
    <property type="entry name" value="Beta-barrel_TonB_sf"/>
</dbReference>
<evidence type="ECO:0000256" key="1">
    <source>
        <dbReference type="ARBA" id="ARBA00004442"/>
    </source>
</evidence>
<evidence type="ECO:0008006" key="6">
    <source>
        <dbReference type="Google" id="ProtNLM"/>
    </source>
</evidence>